<dbReference type="NCBIfam" id="TIGR00711">
    <property type="entry name" value="efflux_EmrB"/>
    <property type="match status" value="1"/>
</dbReference>
<feature type="transmembrane region" description="Helical" evidence="8">
    <location>
        <begin position="263"/>
        <end position="286"/>
    </location>
</feature>
<dbReference type="InterPro" id="IPR011701">
    <property type="entry name" value="MFS"/>
</dbReference>
<evidence type="ECO:0000256" key="6">
    <source>
        <dbReference type="ARBA" id="ARBA00023136"/>
    </source>
</evidence>
<evidence type="ECO:0000259" key="9">
    <source>
        <dbReference type="PROSITE" id="PS50850"/>
    </source>
</evidence>
<dbReference type="PROSITE" id="PS50850">
    <property type="entry name" value="MFS"/>
    <property type="match status" value="1"/>
</dbReference>
<feature type="transmembrane region" description="Helical" evidence="8">
    <location>
        <begin position="326"/>
        <end position="345"/>
    </location>
</feature>
<evidence type="ECO:0000256" key="5">
    <source>
        <dbReference type="ARBA" id="ARBA00022989"/>
    </source>
</evidence>
<organism evidence="10 11">
    <name type="scientific">Kitasatospora paranensis</name>
    <dbReference type="NCBI Taxonomy" id="258053"/>
    <lineage>
        <taxon>Bacteria</taxon>
        <taxon>Bacillati</taxon>
        <taxon>Actinomycetota</taxon>
        <taxon>Actinomycetes</taxon>
        <taxon>Kitasatosporales</taxon>
        <taxon>Streptomycetaceae</taxon>
        <taxon>Kitasatospora</taxon>
    </lineage>
</organism>
<feature type="transmembrane region" description="Helical" evidence="8">
    <location>
        <begin position="476"/>
        <end position="495"/>
    </location>
</feature>
<keyword evidence="6 8" id="KW-0472">Membrane</keyword>
<feature type="transmembrane region" description="Helical" evidence="8">
    <location>
        <begin position="43"/>
        <end position="61"/>
    </location>
</feature>
<evidence type="ECO:0000313" key="11">
    <source>
        <dbReference type="Proteomes" id="UP001596435"/>
    </source>
</evidence>
<feature type="transmembrane region" description="Helical" evidence="8">
    <location>
        <begin position="132"/>
        <end position="150"/>
    </location>
</feature>
<sequence length="515" mass="53139">MERRWWTLLTVSVATFMLLLDITVVNVALPSIRKDLNASFTDLQWVFDAYALTLAALVLTAGSLADRLGRRRMFVFGLVVFSVASLLCAVAPNPTFLNLARALQGVGGAVMFAVSLSLIAQEFAAGRERGTAMGVYGATIGVAVAVGPLIGGVLTDSLGWESIFYLNVPIGAAAVVLTFLKLRESRDPNATGIDWAGVATFSLALFLLVLALVRGNAEGWGSALIVGLFTGCALLLGAFVAVELRVPQPMLPLGLFRRPAFTGVQLAAFAVSSSLFALFLYLTLYLQNYLGLSPFQAGLRYLPTTVLSFVVAPLAGALLTRVQARLMLGVGLAAVGVGLLLMGGITADDTWTTLLGGFLVAGAGVGLVNPVIADVAVSVVPKEASGMAAGVNDTFRQVGIAVGIAVWGAVFVGRGTERVTALTAGTPAAQAAHPRQLVEVASSGSLPEVLAAAPAASRQALSDAARAGFLSGLNTVLLMGAVVSLAGAALALWLVRESDIDRSGADTAVETPADV</sequence>
<dbReference type="InterPro" id="IPR020846">
    <property type="entry name" value="MFS_dom"/>
</dbReference>
<feature type="transmembrane region" description="Helical" evidence="8">
    <location>
        <begin position="99"/>
        <end position="120"/>
    </location>
</feature>
<evidence type="ECO:0000256" key="3">
    <source>
        <dbReference type="ARBA" id="ARBA00022475"/>
    </source>
</evidence>
<dbReference type="CDD" id="cd17321">
    <property type="entry name" value="MFS_MMR_MDR_like"/>
    <property type="match status" value="1"/>
</dbReference>
<dbReference type="SUPFAM" id="SSF103473">
    <property type="entry name" value="MFS general substrate transporter"/>
    <property type="match status" value="1"/>
</dbReference>
<comment type="subcellular location">
    <subcellularLocation>
        <location evidence="1">Cell membrane</location>
        <topology evidence="1">Multi-pass membrane protein</topology>
    </subcellularLocation>
</comment>
<accession>A0ABW2FWI4</accession>
<comment type="caution">
    <text evidence="10">The sequence shown here is derived from an EMBL/GenBank/DDBJ whole genome shotgun (WGS) entry which is preliminary data.</text>
</comment>
<keyword evidence="4 8" id="KW-0812">Transmembrane</keyword>
<dbReference type="PANTHER" id="PTHR42718:SF49">
    <property type="entry name" value="EXPORT PROTEIN"/>
    <property type="match status" value="1"/>
</dbReference>
<evidence type="ECO:0000313" key="10">
    <source>
        <dbReference type="EMBL" id="MFC7179273.1"/>
    </source>
</evidence>
<dbReference type="Gene3D" id="1.20.1250.20">
    <property type="entry name" value="MFS general substrate transporter like domains"/>
    <property type="match status" value="1"/>
</dbReference>
<dbReference type="InterPro" id="IPR004638">
    <property type="entry name" value="EmrB-like"/>
</dbReference>
<evidence type="ECO:0000256" key="2">
    <source>
        <dbReference type="ARBA" id="ARBA00022448"/>
    </source>
</evidence>
<feature type="transmembrane region" description="Helical" evidence="8">
    <location>
        <begin position="394"/>
        <end position="413"/>
    </location>
</feature>
<dbReference type="PRINTS" id="PR01036">
    <property type="entry name" value="TCRTETB"/>
</dbReference>
<keyword evidence="5 8" id="KW-1133">Transmembrane helix</keyword>
<evidence type="ECO:0000256" key="8">
    <source>
        <dbReference type="SAM" id="Phobius"/>
    </source>
</evidence>
<feature type="transmembrane region" description="Helical" evidence="8">
    <location>
        <begin position="298"/>
        <end position="319"/>
    </location>
</feature>
<reference evidence="11" key="1">
    <citation type="journal article" date="2019" name="Int. J. Syst. Evol. Microbiol.">
        <title>The Global Catalogue of Microorganisms (GCM) 10K type strain sequencing project: providing services to taxonomists for standard genome sequencing and annotation.</title>
        <authorList>
            <consortium name="The Broad Institute Genomics Platform"/>
            <consortium name="The Broad Institute Genome Sequencing Center for Infectious Disease"/>
            <person name="Wu L."/>
            <person name="Ma J."/>
        </authorList>
    </citation>
    <scope>NUCLEOTIDE SEQUENCE [LARGE SCALE GENOMIC DNA]</scope>
    <source>
        <strain evidence="11">CGMCC 1.12859</strain>
    </source>
</reference>
<feature type="transmembrane region" description="Helical" evidence="8">
    <location>
        <begin position="192"/>
        <end position="213"/>
    </location>
</feature>
<proteinExistence type="predicted"/>
<dbReference type="PANTHER" id="PTHR42718">
    <property type="entry name" value="MAJOR FACILITATOR SUPERFAMILY MULTIDRUG TRANSPORTER MFSC"/>
    <property type="match status" value="1"/>
</dbReference>
<keyword evidence="3" id="KW-1003">Cell membrane</keyword>
<dbReference type="Proteomes" id="UP001596435">
    <property type="component" value="Unassembled WGS sequence"/>
</dbReference>
<dbReference type="RefSeq" id="WP_380230673.1">
    <property type="nucleotide sequence ID" value="NZ_JBHSVH010000002.1"/>
</dbReference>
<feature type="transmembrane region" description="Helical" evidence="8">
    <location>
        <begin position="219"/>
        <end position="242"/>
    </location>
</feature>
<name>A0ABW2FWI4_9ACTN</name>
<feature type="transmembrane region" description="Helical" evidence="8">
    <location>
        <begin position="351"/>
        <end position="373"/>
    </location>
</feature>
<feature type="transmembrane region" description="Helical" evidence="8">
    <location>
        <begin position="162"/>
        <end position="180"/>
    </location>
</feature>
<dbReference type="InterPro" id="IPR036259">
    <property type="entry name" value="MFS_trans_sf"/>
</dbReference>
<dbReference type="Gene3D" id="1.20.1720.10">
    <property type="entry name" value="Multidrug resistance protein D"/>
    <property type="match status" value="1"/>
</dbReference>
<evidence type="ECO:0000256" key="1">
    <source>
        <dbReference type="ARBA" id="ARBA00004651"/>
    </source>
</evidence>
<evidence type="ECO:0000256" key="4">
    <source>
        <dbReference type="ARBA" id="ARBA00022692"/>
    </source>
</evidence>
<keyword evidence="11" id="KW-1185">Reference proteome</keyword>
<feature type="transmembrane region" description="Helical" evidence="8">
    <location>
        <begin position="73"/>
        <end position="93"/>
    </location>
</feature>
<keyword evidence="2" id="KW-0813">Transport</keyword>
<feature type="domain" description="Major facilitator superfamily (MFS) profile" evidence="9">
    <location>
        <begin position="7"/>
        <end position="499"/>
    </location>
</feature>
<dbReference type="Pfam" id="PF07690">
    <property type="entry name" value="MFS_1"/>
    <property type="match status" value="1"/>
</dbReference>
<dbReference type="EMBL" id="JBHTAJ010000009">
    <property type="protein sequence ID" value="MFC7179273.1"/>
    <property type="molecule type" value="Genomic_DNA"/>
</dbReference>
<protein>
    <submittedName>
        <fullName evidence="10">MFS transporter</fullName>
    </submittedName>
</protein>
<keyword evidence="7" id="KW-0046">Antibiotic resistance</keyword>
<gene>
    <name evidence="10" type="ORF">ACFQMG_06810</name>
</gene>
<evidence type="ECO:0000256" key="7">
    <source>
        <dbReference type="ARBA" id="ARBA00023251"/>
    </source>
</evidence>